<accession>A0A0F7SYY7</accession>
<proteinExistence type="predicted"/>
<dbReference type="EMBL" id="LN483332">
    <property type="protein sequence ID" value="CED85533.1"/>
    <property type="molecule type" value="Genomic_DNA"/>
</dbReference>
<name>A0A0F7SYY7_PHARH</name>
<organism evidence="1">
    <name type="scientific">Phaffia rhodozyma</name>
    <name type="common">Yeast</name>
    <name type="synonym">Xanthophyllomyces dendrorhous</name>
    <dbReference type="NCBI Taxonomy" id="264483"/>
    <lineage>
        <taxon>Eukaryota</taxon>
        <taxon>Fungi</taxon>
        <taxon>Dikarya</taxon>
        <taxon>Basidiomycota</taxon>
        <taxon>Agaricomycotina</taxon>
        <taxon>Tremellomycetes</taxon>
        <taxon>Cystofilobasidiales</taxon>
        <taxon>Mrakiaceae</taxon>
        <taxon>Phaffia</taxon>
    </lineage>
</organism>
<sequence>MAPLKNLPWDIVVQIIYYSDQQTLAAWCRTSFEVLLDAGPLLYQDIQLNSLTSLFSLFLTPSHISPGSRLRSSANLSHLRTLSIRLSDSTLSTSLPLDFQSLAGSIHSSEHEMLRTLVPDDPQWLAAPSWRSTPRNRAESSPLLISTLDIHLDIPPAAAIKGSSGLLGSSRPVEIDCTLFHVLRPIVSPARLTYTSTSTLNYLTSRSLAQCIRRWSTLESVSLSGSVFALDGSLSAFIRGLPRWPLGTRPSLQLRIDLSDISLGKPTWHFKKDLGEWTRSPVFSSYEHVLYTFRKQGVFNSVHVGLLVKDLMERDELDRIAVETLSEAERDRFKAGIVVKTG</sequence>
<protein>
    <submittedName>
        <fullName evidence="1">Uncharacterized protein</fullName>
    </submittedName>
</protein>
<evidence type="ECO:0000313" key="1">
    <source>
        <dbReference type="EMBL" id="CED85533.1"/>
    </source>
</evidence>
<reference evidence="1" key="1">
    <citation type="submission" date="2014-08" db="EMBL/GenBank/DDBJ databases">
        <authorList>
            <person name="Sharma Rahul"/>
            <person name="Thines Marco"/>
        </authorList>
    </citation>
    <scope>NUCLEOTIDE SEQUENCE</scope>
</reference>
<dbReference type="AlphaFoldDB" id="A0A0F7SYY7"/>